<dbReference type="PANTHER" id="PTHR36439:SF1">
    <property type="entry name" value="DUF1697 DOMAIN-CONTAINING PROTEIN"/>
    <property type="match status" value="1"/>
</dbReference>
<proteinExistence type="predicted"/>
<dbReference type="Pfam" id="PF08002">
    <property type="entry name" value="DUF1697"/>
    <property type="match status" value="1"/>
</dbReference>
<dbReference type="InterPro" id="IPR012545">
    <property type="entry name" value="DUF1697"/>
</dbReference>
<gene>
    <name evidence="1" type="ORF">KIN34_09620</name>
</gene>
<accession>A0ABS5TZF9</accession>
<dbReference type="PANTHER" id="PTHR36439">
    <property type="entry name" value="BLL4334 PROTEIN"/>
    <property type="match status" value="1"/>
</dbReference>
<evidence type="ECO:0000313" key="1">
    <source>
        <dbReference type="EMBL" id="MBT0994543.1"/>
    </source>
</evidence>
<protein>
    <submittedName>
        <fullName evidence="1">DUF1697 domain-containing protein</fullName>
    </submittedName>
</protein>
<dbReference type="Gene3D" id="3.30.70.1280">
    <property type="entry name" value="SP0830-like domains"/>
    <property type="match status" value="1"/>
</dbReference>
<keyword evidence="2" id="KW-1185">Reference proteome</keyword>
<dbReference type="EMBL" id="JAHBOH010000001">
    <property type="protein sequence ID" value="MBT0994543.1"/>
    <property type="molecule type" value="Genomic_DNA"/>
</dbReference>
<dbReference type="RefSeq" id="WP_214349720.1">
    <property type="nucleotide sequence ID" value="NZ_JAHBOH010000001.1"/>
</dbReference>
<comment type="caution">
    <text evidence="1">The sequence shown here is derived from an EMBL/GenBank/DDBJ whole genome shotgun (WGS) entry which is preliminary data.</text>
</comment>
<organism evidence="1 2">
    <name type="scientific">Cellulomonas fulva</name>
    <dbReference type="NCBI Taxonomy" id="2835530"/>
    <lineage>
        <taxon>Bacteria</taxon>
        <taxon>Bacillati</taxon>
        <taxon>Actinomycetota</taxon>
        <taxon>Actinomycetes</taxon>
        <taxon>Micrococcales</taxon>
        <taxon>Cellulomonadaceae</taxon>
        <taxon>Cellulomonas</taxon>
    </lineage>
</organism>
<name>A0ABS5TZF9_9CELL</name>
<evidence type="ECO:0000313" key="2">
    <source>
        <dbReference type="Proteomes" id="UP000722125"/>
    </source>
</evidence>
<dbReference type="SUPFAM" id="SSF160379">
    <property type="entry name" value="SP0830-like"/>
    <property type="match status" value="1"/>
</dbReference>
<dbReference type="Proteomes" id="UP000722125">
    <property type="component" value="Unassembled WGS sequence"/>
</dbReference>
<sequence length="183" mass="19717">MSENVVIGLLRAVNVGGRKLTSAQLRGVAEDLGYTEVATYVNSGNVVLVAPHGAPRVADELHAALTAEAGFDAPVVTRTAAQWDALVDALPFPDEARDDPSHLVVVAWDDEPAATAASTDLSRYGRERLAWRGTELYAYYPDGIGRSKLTLPILEKTAGRTGTARNWNTVLALARLARERLPR</sequence>
<dbReference type="PIRSF" id="PIRSF008502">
    <property type="entry name" value="UCP008502"/>
    <property type="match status" value="1"/>
</dbReference>
<reference evidence="1 2" key="1">
    <citation type="submission" date="2021-05" db="EMBL/GenBank/DDBJ databases">
        <title>Description of Cellulomonas sp. DKR-3 sp. nov.</title>
        <authorList>
            <person name="Dahal R.H."/>
            <person name="Chaudhary D.K."/>
        </authorList>
    </citation>
    <scope>NUCLEOTIDE SEQUENCE [LARGE SCALE GENOMIC DNA]</scope>
    <source>
        <strain evidence="1 2">DKR-3</strain>
    </source>
</reference>